<evidence type="ECO:0000259" key="1">
    <source>
        <dbReference type="Pfam" id="PF09345"/>
    </source>
</evidence>
<dbReference type="EMBL" id="FMYP01000025">
    <property type="protein sequence ID" value="SDC31363.1"/>
    <property type="molecule type" value="Genomic_DNA"/>
</dbReference>
<dbReference type="Pfam" id="PF09345">
    <property type="entry name" value="SiaC"/>
    <property type="match status" value="1"/>
</dbReference>
<accession>A0A1G6KK73</accession>
<reference evidence="2 3" key="1">
    <citation type="submission" date="2016-09" db="EMBL/GenBank/DDBJ databases">
        <authorList>
            <person name="Capua I."/>
            <person name="De Benedictis P."/>
            <person name="Joannis T."/>
            <person name="Lombin L.H."/>
            <person name="Cattoli G."/>
        </authorList>
    </citation>
    <scope>NUCLEOTIDE SEQUENCE [LARGE SCALE GENOMIC DNA]</scope>
    <source>
        <strain evidence="2 3">A7P-90m</strain>
    </source>
</reference>
<dbReference type="OrthoDB" id="5297629at2"/>
<evidence type="ECO:0000313" key="2">
    <source>
        <dbReference type="EMBL" id="SDC31363.1"/>
    </source>
</evidence>
<sequence>MKPILIDPTEETPKVVLDQGTGVFEIIGNSLPEDVLEFYNPIITWLSEYTTNPNPKTSLIFNLEYYNTSSSKMFIRIFEKMRDLHRHGHIVEIQWHFFEDDDDMLEAGEDYADNLKLPFTLIKHQRDT</sequence>
<dbReference type="STRING" id="1640674.SAMN05216323_102535"/>
<dbReference type="Proteomes" id="UP000199452">
    <property type="component" value="Unassembled WGS sequence"/>
</dbReference>
<dbReference type="InterPro" id="IPR018530">
    <property type="entry name" value="SiaC"/>
</dbReference>
<keyword evidence="3" id="KW-1185">Reference proteome</keyword>
<evidence type="ECO:0000313" key="3">
    <source>
        <dbReference type="Proteomes" id="UP000199452"/>
    </source>
</evidence>
<organism evidence="2 3">
    <name type="scientific">Williamwhitmania taraxaci</name>
    <dbReference type="NCBI Taxonomy" id="1640674"/>
    <lineage>
        <taxon>Bacteria</taxon>
        <taxon>Pseudomonadati</taxon>
        <taxon>Bacteroidota</taxon>
        <taxon>Bacteroidia</taxon>
        <taxon>Bacteroidales</taxon>
        <taxon>Williamwhitmaniaceae</taxon>
        <taxon>Williamwhitmania</taxon>
    </lineage>
</organism>
<protein>
    <recommendedName>
        <fullName evidence="1">SiaC family regulatory phosphoprotein domain-containing protein</fullName>
    </recommendedName>
</protein>
<feature type="domain" description="SiaC family regulatory phosphoprotein" evidence="1">
    <location>
        <begin position="6"/>
        <end position="123"/>
    </location>
</feature>
<proteinExistence type="predicted"/>
<dbReference type="AlphaFoldDB" id="A0A1G6KK73"/>
<dbReference type="RefSeq" id="WP_092437827.1">
    <property type="nucleotide sequence ID" value="NZ_FMYP01000025.1"/>
</dbReference>
<name>A0A1G6KK73_9BACT</name>
<gene>
    <name evidence="2" type="ORF">SAMN05216323_102535</name>
</gene>